<dbReference type="EC" id="3.6.3.-" evidence="17"/>
<evidence type="ECO:0000256" key="2">
    <source>
        <dbReference type="ARBA" id="ARBA00006024"/>
    </source>
</evidence>
<protein>
    <submittedName>
        <fullName evidence="17">Nitrogen fixation protein fixI</fullName>
        <ecNumber evidence="17">3.6.3.-</ecNumber>
    </submittedName>
</protein>
<dbReference type="InterPro" id="IPR006121">
    <property type="entry name" value="HMA_dom"/>
</dbReference>
<dbReference type="GO" id="GO:0043682">
    <property type="term" value="F:P-type divalent copper transporter activity"/>
    <property type="evidence" value="ECO:0007669"/>
    <property type="project" value="TreeGrafter"/>
</dbReference>
<dbReference type="RefSeq" id="WP_012177345.1">
    <property type="nucleotide sequence ID" value="NC_009952.1"/>
</dbReference>
<dbReference type="PRINTS" id="PR00119">
    <property type="entry name" value="CATATPASE"/>
</dbReference>
<dbReference type="AlphaFoldDB" id="A8LQC7"/>
<evidence type="ECO:0000313" key="18">
    <source>
        <dbReference type="Proteomes" id="UP000006833"/>
    </source>
</evidence>
<sequence length="729" mass="75716">MSDLSAHSLGPSANSACPACAAAPLAEQLSKRPVRGGIVLSLPGIHCASCISGVERLLDATPGVVGARVNLTRKRVLIDAEEGITPEALAQLLTDKGFEAYELDPGQLGNAEADRPARDLLMRLAVSGFAMMNIMLLSVAVWSGAEAATRDMFHWISAAIAIPTIGFCAQPFFSNSWRALKAGRLNMDVPISLAILLAVGMSLYETANSGAHAYFDAAVSLTFFLLAGRYLDFRTRASARSAAQELAALEVPRAIKLVGGTEVKTVVADLAVGDLIRVTPGSRVPADGLVVDGVSELDRSLLTGESLPVHAAPDTPVSAGEMNLTGVLTLRVTAAGQDSSLHRMAELVAVAENARSKYTSLADKAAGLYAPGVHILAALTGLGWMLYSMDLRLSLNIASAVLIITCPCALGLAVPAVVTAASGRLFRRGLLIKSGTALERLAEVDEVVFDKTGTLTLGQPILENADRIAARDLAVARALAQGSAHPLARAIAATDAGGASAEVTELREVPGYGVEGRWQDQPVRLGRADWVGAAQGDVTATWLRIGQAAPVAFEFKDALRPGAAEAVAALQARGLKVSLLSGDAPGAVARVARELGITDYRAECRPEEKAAHVTARGEAGYKVLMVGDGLNDTAALAAAHASVSPASALDAARVASDIVLLGQDLSPLADMLQTARKSTKLIRENFTISTVYNVVAVPLAIAGLATPLIAALAMSVSSITVSLNALRVR</sequence>
<comment type="subcellular location">
    <subcellularLocation>
        <location evidence="1">Cell membrane</location>
        <topology evidence="1">Multi-pass membrane protein</topology>
    </subcellularLocation>
</comment>
<feature type="transmembrane region" description="Helical" evidence="15">
    <location>
        <begin position="365"/>
        <end position="387"/>
    </location>
</feature>
<dbReference type="GO" id="GO:0005507">
    <property type="term" value="F:copper ion binding"/>
    <property type="evidence" value="ECO:0007669"/>
    <property type="project" value="TreeGrafter"/>
</dbReference>
<dbReference type="GO" id="GO:0016887">
    <property type="term" value="F:ATP hydrolysis activity"/>
    <property type="evidence" value="ECO:0007669"/>
    <property type="project" value="InterPro"/>
</dbReference>
<dbReference type="NCBIfam" id="TIGR01512">
    <property type="entry name" value="ATPase-IB2_Cd"/>
    <property type="match status" value="1"/>
</dbReference>
<dbReference type="SUPFAM" id="SSF56784">
    <property type="entry name" value="HAD-like"/>
    <property type="match status" value="1"/>
</dbReference>
<feature type="transmembrane region" description="Helical" evidence="15">
    <location>
        <begin position="153"/>
        <end position="173"/>
    </location>
</feature>
<evidence type="ECO:0000256" key="8">
    <source>
        <dbReference type="ARBA" id="ARBA00022741"/>
    </source>
</evidence>
<feature type="transmembrane region" description="Helical" evidence="15">
    <location>
        <begin position="210"/>
        <end position="231"/>
    </location>
</feature>
<evidence type="ECO:0000256" key="10">
    <source>
        <dbReference type="ARBA" id="ARBA00022842"/>
    </source>
</evidence>
<organism evidence="17 18">
    <name type="scientific">Dinoroseobacter shibae (strain DSM 16493 / NCIMB 14021 / DFL 12)</name>
    <dbReference type="NCBI Taxonomy" id="398580"/>
    <lineage>
        <taxon>Bacteria</taxon>
        <taxon>Pseudomonadati</taxon>
        <taxon>Pseudomonadota</taxon>
        <taxon>Alphaproteobacteria</taxon>
        <taxon>Rhodobacterales</taxon>
        <taxon>Roseobacteraceae</taxon>
        <taxon>Dinoroseobacter</taxon>
    </lineage>
</organism>
<evidence type="ECO:0000256" key="11">
    <source>
        <dbReference type="ARBA" id="ARBA00022967"/>
    </source>
</evidence>
<dbReference type="Pfam" id="PF00702">
    <property type="entry name" value="Hydrolase"/>
    <property type="match status" value="1"/>
</dbReference>
<dbReference type="Gene3D" id="3.30.70.100">
    <property type="match status" value="1"/>
</dbReference>
<evidence type="ECO:0000256" key="5">
    <source>
        <dbReference type="ARBA" id="ARBA00022553"/>
    </source>
</evidence>
<proteinExistence type="inferred from homology"/>
<keyword evidence="6 15" id="KW-0812">Transmembrane</keyword>
<dbReference type="NCBIfam" id="TIGR01511">
    <property type="entry name" value="ATPase-IB1_Cu"/>
    <property type="match status" value="1"/>
</dbReference>
<dbReference type="Pfam" id="PF00403">
    <property type="entry name" value="HMA"/>
    <property type="match status" value="1"/>
</dbReference>
<evidence type="ECO:0000313" key="17">
    <source>
        <dbReference type="EMBL" id="ABV92413.1"/>
    </source>
</evidence>
<dbReference type="InterPro" id="IPR008250">
    <property type="entry name" value="ATPase_P-typ_transduc_dom_A_sf"/>
</dbReference>
<dbReference type="Proteomes" id="UP000006833">
    <property type="component" value="Chromosome"/>
</dbReference>
<dbReference type="PANTHER" id="PTHR43520">
    <property type="entry name" value="ATP7, ISOFORM B"/>
    <property type="match status" value="1"/>
</dbReference>
<dbReference type="Gene3D" id="3.40.1110.10">
    <property type="entry name" value="Calcium-transporting ATPase, cytoplasmic domain N"/>
    <property type="match status" value="1"/>
</dbReference>
<feature type="transmembrane region" description="Helical" evidence="15">
    <location>
        <begin position="686"/>
        <end position="702"/>
    </location>
</feature>
<evidence type="ECO:0000256" key="1">
    <source>
        <dbReference type="ARBA" id="ARBA00004651"/>
    </source>
</evidence>
<dbReference type="HOGENOM" id="CLU_001771_0_3_5"/>
<dbReference type="eggNOG" id="COG2217">
    <property type="taxonomic scope" value="Bacteria"/>
</dbReference>
<evidence type="ECO:0000256" key="12">
    <source>
        <dbReference type="ARBA" id="ARBA00022989"/>
    </source>
</evidence>
<keyword evidence="4 15" id="KW-1003">Cell membrane</keyword>
<dbReference type="NCBIfam" id="TIGR01494">
    <property type="entry name" value="ATPase_P-type"/>
    <property type="match status" value="2"/>
</dbReference>
<feature type="transmembrane region" description="Helical" evidence="15">
    <location>
        <begin position="120"/>
        <end position="141"/>
    </location>
</feature>
<dbReference type="KEGG" id="dsh:Dshi_0667"/>
<dbReference type="Pfam" id="PF00122">
    <property type="entry name" value="E1-E2_ATPase"/>
    <property type="match status" value="1"/>
</dbReference>
<dbReference type="InterPro" id="IPR023214">
    <property type="entry name" value="HAD_sf"/>
</dbReference>
<dbReference type="InterPro" id="IPR017969">
    <property type="entry name" value="Heavy-metal-associated_CS"/>
</dbReference>
<dbReference type="InterPro" id="IPR001757">
    <property type="entry name" value="P_typ_ATPase"/>
</dbReference>
<keyword evidence="14 15" id="KW-0472">Membrane</keyword>
<name>A8LQC7_DINSH</name>
<dbReference type="SUPFAM" id="SSF81665">
    <property type="entry name" value="Calcium ATPase, transmembrane domain M"/>
    <property type="match status" value="1"/>
</dbReference>
<dbReference type="InterPro" id="IPR059000">
    <property type="entry name" value="ATPase_P-type_domA"/>
</dbReference>
<keyword evidence="11" id="KW-1278">Translocase</keyword>
<dbReference type="InterPro" id="IPR036412">
    <property type="entry name" value="HAD-like_sf"/>
</dbReference>
<keyword evidence="7 15" id="KW-0479">Metal-binding</keyword>
<dbReference type="SUPFAM" id="SSF55008">
    <property type="entry name" value="HMA, heavy metal-associated domain"/>
    <property type="match status" value="1"/>
</dbReference>
<dbReference type="PROSITE" id="PS50846">
    <property type="entry name" value="HMA_2"/>
    <property type="match status" value="1"/>
</dbReference>
<dbReference type="STRING" id="398580.Dshi_0667"/>
<dbReference type="EMBL" id="CP000830">
    <property type="protein sequence ID" value="ABV92413.1"/>
    <property type="molecule type" value="Genomic_DNA"/>
</dbReference>
<keyword evidence="8 15" id="KW-0547">Nucleotide-binding</keyword>
<dbReference type="InterPro" id="IPR023298">
    <property type="entry name" value="ATPase_P-typ_TM_dom_sf"/>
</dbReference>
<keyword evidence="3" id="KW-0813">Transport</keyword>
<comment type="similarity">
    <text evidence="2 15">Belongs to the cation transport ATPase (P-type) (TC 3.A.3) family. Type IB subfamily.</text>
</comment>
<dbReference type="Gene3D" id="2.70.150.10">
    <property type="entry name" value="Calcium-transporting ATPase, cytoplasmic transduction domain A"/>
    <property type="match status" value="1"/>
</dbReference>
<dbReference type="CDD" id="cd00371">
    <property type="entry name" value="HMA"/>
    <property type="match status" value="1"/>
</dbReference>
<dbReference type="OrthoDB" id="9807843at2"/>
<evidence type="ECO:0000256" key="9">
    <source>
        <dbReference type="ARBA" id="ARBA00022840"/>
    </source>
</evidence>
<evidence type="ECO:0000256" key="3">
    <source>
        <dbReference type="ARBA" id="ARBA00022448"/>
    </source>
</evidence>
<dbReference type="InterPro" id="IPR018303">
    <property type="entry name" value="ATPase_P-typ_P_site"/>
</dbReference>
<keyword evidence="18" id="KW-1185">Reference proteome</keyword>
<keyword evidence="10" id="KW-0460">Magnesium</keyword>
<dbReference type="PROSITE" id="PS01047">
    <property type="entry name" value="HMA_1"/>
    <property type="match status" value="1"/>
</dbReference>
<dbReference type="GO" id="GO:0055070">
    <property type="term" value="P:copper ion homeostasis"/>
    <property type="evidence" value="ECO:0007669"/>
    <property type="project" value="TreeGrafter"/>
</dbReference>
<dbReference type="InterPro" id="IPR036163">
    <property type="entry name" value="HMA_dom_sf"/>
</dbReference>
<evidence type="ECO:0000256" key="6">
    <source>
        <dbReference type="ARBA" id="ARBA00022692"/>
    </source>
</evidence>
<feature type="transmembrane region" description="Helical" evidence="15">
    <location>
        <begin position="185"/>
        <end position="204"/>
    </location>
</feature>
<keyword evidence="5" id="KW-0597">Phosphoprotein</keyword>
<keyword evidence="13" id="KW-0406">Ion transport</keyword>
<feature type="transmembrane region" description="Helical" evidence="15">
    <location>
        <begin position="393"/>
        <end position="418"/>
    </location>
</feature>
<evidence type="ECO:0000256" key="13">
    <source>
        <dbReference type="ARBA" id="ARBA00023065"/>
    </source>
</evidence>
<keyword evidence="12 15" id="KW-1133">Transmembrane helix</keyword>
<dbReference type="NCBIfam" id="TIGR01525">
    <property type="entry name" value="ATPase-IB_hvy"/>
    <property type="match status" value="1"/>
</dbReference>
<evidence type="ECO:0000256" key="7">
    <source>
        <dbReference type="ARBA" id="ARBA00022723"/>
    </source>
</evidence>
<dbReference type="InterPro" id="IPR027256">
    <property type="entry name" value="P-typ_ATPase_IB"/>
</dbReference>
<evidence type="ECO:0000259" key="16">
    <source>
        <dbReference type="PROSITE" id="PS50846"/>
    </source>
</evidence>
<feature type="domain" description="HMA" evidence="16">
    <location>
        <begin position="36"/>
        <end position="101"/>
    </location>
</feature>
<reference evidence="18" key="1">
    <citation type="journal article" date="2010" name="ISME J.">
        <title>The complete genome sequence of the algal symbiont Dinoroseobacter shibae: a hitchhiker's guide to life in the sea.</title>
        <authorList>
            <person name="Wagner-Dobler I."/>
            <person name="Ballhausen B."/>
            <person name="Berger M."/>
            <person name="Brinkhoff T."/>
            <person name="Buchholz I."/>
            <person name="Bunk B."/>
            <person name="Cypionka H."/>
            <person name="Daniel R."/>
            <person name="Drepper T."/>
            <person name="Gerdts G."/>
            <person name="Hahnke S."/>
            <person name="Han C."/>
            <person name="Jahn D."/>
            <person name="Kalhoefer D."/>
            <person name="Kiss H."/>
            <person name="Klenk H.P."/>
            <person name="Kyrpides N."/>
            <person name="Liebl W."/>
            <person name="Liesegang H."/>
            <person name="Meincke L."/>
            <person name="Pati A."/>
            <person name="Petersen J."/>
            <person name="Piekarski T."/>
            <person name="Pommerenke C."/>
            <person name="Pradella S."/>
            <person name="Pukall R."/>
            <person name="Rabus R."/>
            <person name="Stackebrandt E."/>
            <person name="Thole S."/>
            <person name="Thompson L."/>
            <person name="Tielen P."/>
            <person name="Tomasch J."/>
            <person name="von Jan M."/>
            <person name="Wanphrut N."/>
            <person name="Wichels A."/>
            <person name="Zech H."/>
            <person name="Simon M."/>
        </authorList>
    </citation>
    <scope>NUCLEOTIDE SEQUENCE [LARGE SCALE GENOMIC DNA]</scope>
    <source>
        <strain evidence="18">DSM 16493 / NCIMB 14021 / DFL 12</strain>
    </source>
</reference>
<dbReference type="GO" id="GO:0005886">
    <property type="term" value="C:plasma membrane"/>
    <property type="evidence" value="ECO:0007669"/>
    <property type="project" value="UniProtKB-SubCell"/>
</dbReference>
<dbReference type="GO" id="GO:0005524">
    <property type="term" value="F:ATP binding"/>
    <property type="evidence" value="ECO:0007669"/>
    <property type="project" value="UniProtKB-UniRule"/>
</dbReference>
<gene>
    <name evidence="17" type="primary">fixI</name>
    <name evidence="17" type="ordered locus">Dshi_0667</name>
</gene>
<dbReference type="SUPFAM" id="SSF81653">
    <property type="entry name" value="Calcium ATPase, transduction domain A"/>
    <property type="match status" value="1"/>
</dbReference>
<dbReference type="PANTHER" id="PTHR43520:SF5">
    <property type="entry name" value="CATION-TRANSPORTING P-TYPE ATPASE-RELATED"/>
    <property type="match status" value="1"/>
</dbReference>
<evidence type="ECO:0000256" key="14">
    <source>
        <dbReference type="ARBA" id="ARBA00023136"/>
    </source>
</evidence>
<dbReference type="PROSITE" id="PS00154">
    <property type="entry name" value="ATPASE_E1_E2"/>
    <property type="match status" value="1"/>
</dbReference>
<keyword evidence="17" id="KW-0378">Hydrolase</keyword>
<evidence type="ECO:0000256" key="4">
    <source>
        <dbReference type="ARBA" id="ARBA00022475"/>
    </source>
</evidence>
<dbReference type="Gene3D" id="3.40.50.1000">
    <property type="entry name" value="HAD superfamily/HAD-like"/>
    <property type="match status" value="1"/>
</dbReference>
<accession>A8LQC7</accession>
<dbReference type="InterPro" id="IPR023299">
    <property type="entry name" value="ATPase_P-typ_cyto_dom_N"/>
</dbReference>
<evidence type="ECO:0000256" key="15">
    <source>
        <dbReference type="RuleBase" id="RU362081"/>
    </source>
</evidence>
<keyword evidence="9 15" id="KW-0067">ATP-binding</keyword>